<gene>
    <name evidence="10" type="ORF">COU19_02870</name>
</gene>
<evidence type="ECO:0000256" key="7">
    <source>
        <dbReference type="PROSITE-ProRule" id="PRU01379"/>
    </source>
</evidence>
<name>A0A2H0U9C0_9BACT</name>
<keyword evidence="3" id="KW-0645">Protease</keyword>
<dbReference type="PANTHER" id="PTHR11705">
    <property type="entry name" value="PROTEASE FAMILY M14 CARBOXYPEPTIDASE A,B"/>
    <property type="match status" value="1"/>
</dbReference>
<feature type="compositionally biased region" description="Low complexity" evidence="8">
    <location>
        <begin position="36"/>
        <end position="58"/>
    </location>
</feature>
<dbReference type="EMBL" id="PFBL01000022">
    <property type="protein sequence ID" value="PIR82982.1"/>
    <property type="molecule type" value="Genomic_DNA"/>
</dbReference>
<evidence type="ECO:0000256" key="1">
    <source>
        <dbReference type="ARBA" id="ARBA00001947"/>
    </source>
</evidence>
<comment type="similarity">
    <text evidence="2 7">Belongs to the peptidase M14 family.</text>
</comment>
<dbReference type="GO" id="GO:0004181">
    <property type="term" value="F:metallocarboxypeptidase activity"/>
    <property type="evidence" value="ECO:0007669"/>
    <property type="project" value="InterPro"/>
</dbReference>
<evidence type="ECO:0000313" key="11">
    <source>
        <dbReference type="Proteomes" id="UP000230179"/>
    </source>
</evidence>
<keyword evidence="4" id="KW-0378">Hydrolase</keyword>
<dbReference type="Proteomes" id="UP000230179">
    <property type="component" value="Unassembled WGS sequence"/>
</dbReference>
<dbReference type="GO" id="GO:0006508">
    <property type="term" value="P:proteolysis"/>
    <property type="evidence" value="ECO:0007669"/>
    <property type="project" value="UniProtKB-KW"/>
</dbReference>
<dbReference type="AlphaFoldDB" id="A0A2H0U9C0"/>
<keyword evidence="6" id="KW-0482">Metalloprotease</keyword>
<dbReference type="SMART" id="SM00631">
    <property type="entry name" value="Zn_pept"/>
    <property type="match status" value="1"/>
</dbReference>
<evidence type="ECO:0000256" key="5">
    <source>
        <dbReference type="ARBA" id="ARBA00022833"/>
    </source>
</evidence>
<protein>
    <recommendedName>
        <fullName evidence="9">Peptidase M14 domain-containing protein</fullName>
    </recommendedName>
</protein>
<comment type="caution">
    <text evidence="7">Lacks conserved residue(s) required for the propagation of feature annotation.</text>
</comment>
<dbReference type="GO" id="GO:0005615">
    <property type="term" value="C:extracellular space"/>
    <property type="evidence" value="ECO:0007669"/>
    <property type="project" value="TreeGrafter"/>
</dbReference>
<accession>A0A2H0U9C0</accession>
<proteinExistence type="inferred from homology"/>
<evidence type="ECO:0000256" key="3">
    <source>
        <dbReference type="ARBA" id="ARBA00022670"/>
    </source>
</evidence>
<evidence type="ECO:0000259" key="9">
    <source>
        <dbReference type="PROSITE" id="PS52035"/>
    </source>
</evidence>
<dbReference type="GO" id="GO:0008270">
    <property type="term" value="F:zinc ion binding"/>
    <property type="evidence" value="ECO:0007669"/>
    <property type="project" value="InterPro"/>
</dbReference>
<dbReference type="PROSITE" id="PS52035">
    <property type="entry name" value="PEPTIDASE_M14"/>
    <property type="match status" value="1"/>
</dbReference>
<organism evidence="10 11">
    <name type="scientific">Candidatus Kaiserbacteria bacterium CG10_big_fil_rev_8_21_14_0_10_56_12</name>
    <dbReference type="NCBI Taxonomy" id="1974611"/>
    <lineage>
        <taxon>Bacteria</taxon>
        <taxon>Candidatus Kaiseribacteriota</taxon>
    </lineage>
</organism>
<feature type="domain" description="Peptidase M14" evidence="9">
    <location>
        <begin position="36"/>
        <end position="302"/>
    </location>
</feature>
<evidence type="ECO:0000256" key="4">
    <source>
        <dbReference type="ARBA" id="ARBA00022801"/>
    </source>
</evidence>
<feature type="region of interest" description="Disordered" evidence="8">
    <location>
        <begin position="32"/>
        <end position="58"/>
    </location>
</feature>
<dbReference type="Pfam" id="PF00246">
    <property type="entry name" value="Peptidase_M14"/>
    <property type="match status" value="1"/>
</dbReference>
<comment type="cofactor">
    <cofactor evidence="1">
        <name>Zn(2+)</name>
        <dbReference type="ChEBI" id="CHEBI:29105"/>
    </cofactor>
</comment>
<reference evidence="11" key="1">
    <citation type="submission" date="2017-09" db="EMBL/GenBank/DDBJ databases">
        <title>Depth-based differentiation of microbial function through sediment-hosted aquifers and enrichment of novel symbionts in the deep terrestrial subsurface.</title>
        <authorList>
            <person name="Probst A.J."/>
            <person name="Ladd B."/>
            <person name="Jarett J.K."/>
            <person name="Geller-Mcgrath D.E."/>
            <person name="Sieber C.M.K."/>
            <person name="Emerson J.B."/>
            <person name="Anantharaman K."/>
            <person name="Thomas B.C."/>
            <person name="Malmstrom R."/>
            <person name="Stieglmeier M."/>
            <person name="Klingl A."/>
            <person name="Woyke T."/>
            <person name="Ryan C.M."/>
            <person name="Banfield J.F."/>
        </authorList>
    </citation>
    <scope>NUCLEOTIDE SEQUENCE [LARGE SCALE GENOMIC DNA]</scope>
</reference>
<keyword evidence="5" id="KW-0862">Zinc</keyword>
<dbReference type="SUPFAM" id="SSF53187">
    <property type="entry name" value="Zn-dependent exopeptidases"/>
    <property type="match status" value="1"/>
</dbReference>
<sequence length="304" mass="32202">MKNISLIGSVLVLVLLGVGAYFVLQSTLPAPVSPGAETATSTPQTATTTPVATESEATGAHTIGTSVKGLPIMAYHYGTGATRLLFVAGLHGGYEWNTVLVAYDLIDYLDAHPEAIAPNESVTVIPVVNPDGLTAVVGTEGRFSPSAVPTPASKTVVGRFNANQVDLNRNFDCDWHATGIWQNKSVNGGSAAFSEPESQAIRKYVETYPPTAVVVWYSAAGGVYASSCHDGVLPETNTLTQVFADASGYKAYQSFDFYATTGDMVNWLAKSRLPAISVLLTNHTDTEWSKNQAGVLAVLKHYAQ</sequence>
<evidence type="ECO:0000256" key="8">
    <source>
        <dbReference type="SAM" id="MobiDB-lite"/>
    </source>
</evidence>
<comment type="caution">
    <text evidence="10">The sequence shown here is derived from an EMBL/GenBank/DDBJ whole genome shotgun (WGS) entry which is preliminary data.</text>
</comment>
<evidence type="ECO:0000256" key="6">
    <source>
        <dbReference type="ARBA" id="ARBA00023049"/>
    </source>
</evidence>
<dbReference type="Gene3D" id="3.40.630.10">
    <property type="entry name" value="Zn peptidases"/>
    <property type="match status" value="1"/>
</dbReference>
<dbReference type="PANTHER" id="PTHR11705:SF143">
    <property type="entry name" value="SLL0236 PROTEIN"/>
    <property type="match status" value="1"/>
</dbReference>
<dbReference type="InterPro" id="IPR000834">
    <property type="entry name" value="Peptidase_M14"/>
</dbReference>
<evidence type="ECO:0000313" key="10">
    <source>
        <dbReference type="EMBL" id="PIR82982.1"/>
    </source>
</evidence>
<evidence type="ECO:0000256" key="2">
    <source>
        <dbReference type="ARBA" id="ARBA00005988"/>
    </source>
</evidence>